<dbReference type="EMBL" id="JAUOZU010000024">
    <property type="protein sequence ID" value="MDO6966982.1"/>
    <property type="molecule type" value="Genomic_DNA"/>
</dbReference>
<dbReference type="Proteomes" id="UP001174932">
    <property type="component" value="Unassembled WGS sequence"/>
</dbReference>
<reference evidence="1" key="2">
    <citation type="submission" date="2023-07" db="EMBL/GenBank/DDBJ databases">
        <authorList>
            <person name="Shen H."/>
        </authorList>
    </citation>
    <scope>NUCLEOTIDE SEQUENCE</scope>
    <source>
        <strain evidence="1">TNR-22</strain>
    </source>
</reference>
<protein>
    <submittedName>
        <fullName evidence="1">Head morphogenesis protein</fullName>
    </submittedName>
</protein>
<comment type="caution">
    <text evidence="1">The sequence shown here is derived from an EMBL/GenBank/DDBJ whole genome shotgun (WGS) entry which is preliminary data.</text>
</comment>
<keyword evidence="2" id="KW-1185">Reference proteome</keyword>
<evidence type="ECO:0000313" key="1">
    <source>
        <dbReference type="EMBL" id="MDO6966982.1"/>
    </source>
</evidence>
<sequence>MDFDELLERYEPRLAAAFRECIEAIKSAIVLKAVVERLQRGDIYGAIKAIQIESEVFSALEIALQEAFNAGGVSMVESLPKLVAPDGTRVLFQFGVRNLEAEALLRSQSSGLVTRITDDQREALRIAFESGLSRGQNPTATALEVVGRISRVTGRREGGLIGLTSRQVEFISRARESLLAGDVDGMRRYLELKTRDRRFDRTVAKAIRDGKPVPPDMVAKLIARLSDRNLLLRGQTIALEETRTALFTVRDNAIRQQIQAGKIAAQDVTKHWQHSGSEHPRLQHIEMAARYKAEGVPLDQPFIAADGTPLMYPHDPKAPARHTIGCRCRMSYDIDYVAAGLRKYRARTA</sequence>
<gene>
    <name evidence="1" type="ORF">Q4481_23755</name>
</gene>
<accession>A0ABT8YUL4</accession>
<reference evidence="1" key="1">
    <citation type="journal article" date="2015" name="Int. J. Syst. Evol. Microbiol.">
        <title>Rhizobium alvei sp. nov., isolated from a freshwater river.</title>
        <authorList>
            <person name="Sheu S.Y."/>
            <person name="Huang H.W."/>
            <person name="Young C.C."/>
            <person name="Chen W.M."/>
        </authorList>
    </citation>
    <scope>NUCLEOTIDE SEQUENCE</scope>
    <source>
        <strain evidence="1">TNR-22</strain>
    </source>
</reference>
<organism evidence="1 2">
    <name type="scientific">Rhizobium alvei</name>
    <dbReference type="NCBI Taxonomy" id="1132659"/>
    <lineage>
        <taxon>Bacteria</taxon>
        <taxon>Pseudomonadati</taxon>
        <taxon>Pseudomonadota</taxon>
        <taxon>Alphaproteobacteria</taxon>
        <taxon>Hyphomicrobiales</taxon>
        <taxon>Rhizobiaceae</taxon>
        <taxon>Rhizobium/Agrobacterium group</taxon>
        <taxon>Rhizobium</taxon>
    </lineage>
</organism>
<dbReference type="RefSeq" id="WP_304378912.1">
    <property type="nucleotide sequence ID" value="NZ_JAUOZU010000024.1"/>
</dbReference>
<proteinExistence type="predicted"/>
<evidence type="ECO:0000313" key="2">
    <source>
        <dbReference type="Proteomes" id="UP001174932"/>
    </source>
</evidence>
<name>A0ABT8YUL4_9HYPH</name>